<feature type="transmembrane region" description="Helical" evidence="1">
    <location>
        <begin position="41"/>
        <end position="63"/>
    </location>
</feature>
<reference evidence="2" key="1">
    <citation type="journal article" date="2020" name="Nature">
        <title>Giant virus diversity and host interactions through global metagenomics.</title>
        <authorList>
            <person name="Schulz F."/>
            <person name="Roux S."/>
            <person name="Paez-Espino D."/>
            <person name="Jungbluth S."/>
            <person name="Walsh D.A."/>
            <person name="Denef V.J."/>
            <person name="McMahon K.D."/>
            <person name="Konstantinidis K.T."/>
            <person name="Eloe-Fadrosh E.A."/>
            <person name="Kyrpides N.C."/>
            <person name="Woyke T."/>
        </authorList>
    </citation>
    <scope>NUCLEOTIDE SEQUENCE</scope>
    <source>
        <strain evidence="2">GVMAG-M-3300023184-24</strain>
    </source>
</reference>
<sequence>MKECTYHFGVPCNAIWLSHILMGILFTYIGYLIIEGKKVDKWLAITLIVIGVIAALYHSHLWYNKKNE</sequence>
<accession>A0A6C0I6T0</accession>
<dbReference type="AlphaFoldDB" id="A0A6C0I6T0"/>
<organism evidence="2">
    <name type="scientific">viral metagenome</name>
    <dbReference type="NCBI Taxonomy" id="1070528"/>
    <lineage>
        <taxon>unclassified sequences</taxon>
        <taxon>metagenomes</taxon>
        <taxon>organismal metagenomes</taxon>
    </lineage>
</organism>
<keyword evidence="1" id="KW-1133">Transmembrane helix</keyword>
<feature type="transmembrane region" description="Helical" evidence="1">
    <location>
        <begin position="15"/>
        <end position="34"/>
    </location>
</feature>
<keyword evidence="1" id="KW-0812">Transmembrane</keyword>
<protein>
    <submittedName>
        <fullName evidence="2">Uncharacterized protein</fullName>
    </submittedName>
</protein>
<name>A0A6C0I6T0_9ZZZZ</name>
<evidence type="ECO:0000313" key="2">
    <source>
        <dbReference type="EMBL" id="QHT88056.1"/>
    </source>
</evidence>
<proteinExistence type="predicted"/>
<keyword evidence="1" id="KW-0472">Membrane</keyword>
<evidence type="ECO:0000256" key="1">
    <source>
        <dbReference type="SAM" id="Phobius"/>
    </source>
</evidence>
<dbReference type="EMBL" id="MN740108">
    <property type="protein sequence ID" value="QHT88056.1"/>
    <property type="molecule type" value="Genomic_DNA"/>
</dbReference>